<feature type="compositionally biased region" description="Polar residues" evidence="1">
    <location>
        <begin position="67"/>
        <end position="80"/>
    </location>
</feature>
<feature type="region of interest" description="Disordered" evidence="1">
    <location>
        <begin position="1"/>
        <end position="89"/>
    </location>
</feature>
<comment type="caution">
    <text evidence="2">The sequence shown here is derived from an EMBL/GenBank/DDBJ whole genome shotgun (WGS) entry which is preliminary data.</text>
</comment>
<keyword evidence="3" id="KW-1185">Reference proteome</keyword>
<dbReference type="Proteomes" id="UP001157418">
    <property type="component" value="Unassembled WGS sequence"/>
</dbReference>
<organism evidence="2 3">
    <name type="scientific">Lactuca virosa</name>
    <dbReference type="NCBI Taxonomy" id="75947"/>
    <lineage>
        <taxon>Eukaryota</taxon>
        <taxon>Viridiplantae</taxon>
        <taxon>Streptophyta</taxon>
        <taxon>Embryophyta</taxon>
        <taxon>Tracheophyta</taxon>
        <taxon>Spermatophyta</taxon>
        <taxon>Magnoliopsida</taxon>
        <taxon>eudicotyledons</taxon>
        <taxon>Gunneridae</taxon>
        <taxon>Pentapetalae</taxon>
        <taxon>asterids</taxon>
        <taxon>campanulids</taxon>
        <taxon>Asterales</taxon>
        <taxon>Asteraceae</taxon>
        <taxon>Cichorioideae</taxon>
        <taxon>Cichorieae</taxon>
        <taxon>Lactucinae</taxon>
        <taxon>Lactuca</taxon>
    </lineage>
</organism>
<name>A0AAU9NCF6_9ASTR</name>
<feature type="compositionally biased region" description="Low complexity" evidence="1">
    <location>
        <begin position="8"/>
        <end position="20"/>
    </location>
</feature>
<evidence type="ECO:0000313" key="3">
    <source>
        <dbReference type="Proteomes" id="UP001157418"/>
    </source>
</evidence>
<evidence type="ECO:0000313" key="2">
    <source>
        <dbReference type="EMBL" id="CAH1435903.1"/>
    </source>
</evidence>
<sequence length="89" mass="9594">MATQQLQAAKEAADASTSAKRPPEPELQHHLIHSVQGPTSPTTPDRRRRPPSFNRSKMTAVSAPISDLNSSIGIKNNSITGHPGHLLPR</sequence>
<dbReference type="EMBL" id="CAKMRJ010004445">
    <property type="protein sequence ID" value="CAH1435903.1"/>
    <property type="molecule type" value="Genomic_DNA"/>
</dbReference>
<proteinExistence type="predicted"/>
<reference evidence="2 3" key="1">
    <citation type="submission" date="2022-01" db="EMBL/GenBank/DDBJ databases">
        <authorList>
            <person name="Xiong W."/>
            <person name="Schranz E."/>
        </authorList>
    </citation>
    <scope>NUCLEOTIDE SEQUENCE [LARGE SCALE GENOMIC DNA]</scope>
</reference>
<protein>
    <submittedName>
        <fullName evidence="2">Uncharacterized protein</fullName>
    </submittedName>
</protein>
<gene>
    <name evidence="2" type="ORF">LVIROSA_LOCUS22305</name>
</gene>
<accession>A0AAU9NCF6</accession>
<dbReference type="AlphaFoldDB" id="A0AAU9NCF6"/>
<evidence type="ECO:0000256" key="1">
    <source>
        <dbReference type="SAM" id="MobiDB-lite"/>
    </source>
</evidence>